<evidence type="ECO:0000256" key="2">
    <source>
        <dbReference type="ARBA" id="ARBA00022475"/>
    </source>
</evidence>
<comment type="caution">
    <text evidence="8">The sequence shown here is derived from an EMBL/GenBank/DDBJ whole genome shotgun (WGS) entry which is preliminary data.</text>
</comment>
<sequence length="285" mass="29998">MADIPRLRHLKGRDPLGLRRALADRLLPALVGAMALLAALGLAGAQGAGRLAERWQAGASGQLLLQLPSDADAGAIAERLAQLPGTVEAALVPEERLRQLMAPWLGEVPNLPLPRMVAITLRPDADQTSFLEVVQDLPGAQLETQGTAIQQALRLAEVLQALSVAMLAVVGLVGAALVTVATRSGIAARRETILILHELGARDSDIARRFARRLAQLCAMGALGGAVVAVPALWALADQAIPVVLAREATAADLPWGSLLALPLVAAGIGWLTAWITLRVWLRRL</sequence>
<dbReference type="EMBL" id="JAHCDA010000001">
    <property type="protein sequence ID" value="MBS7810339.1"/>
    <property type="molecule type" value="Genomic_DNA"/>
</dbReference>
<keyword evidence="8" id="KW-0131">Cell cycle</keyword>
<keyword evidence="5 6" id="KW-0472">Membrane</keyword>
<accession>A0ABS5Q9Y4</accession>
<name>A0ABS5Q9Y4_9PROT</name>
<dbReference type="Pfam" id="PF02687">
    <property type="entry name" value="FtsX"/>
    <property type="match status" value="1"/>
</dbReference>
<feature type="transmembrane region" description="Helical" evidence="6">
    <location>
        <begin position="26"/>
        <end position="45"/>
    </location>
</feature>
<keyword evidence="9" id="KW-1185">Reference proteome</keyword>
<gene>
    <name evidence="8" type="ORF">KHU32_05275</name>
</gene>
<reference evidence="8 9" key="1">
    <citation type="submission" date="2021-05" db="EMBL/GenBank/DDBJ databases">
        <title>Roseococcus sp. XZZS9, whole genome shotgun sequencing project.</title>
        <authorList>
            <person name="Zhao G."/>
            <person name="Shen L."/>
        </authorList>
    </citation>
    <scope>NUCLEOTIDE SEQUENCE [LARGE SCALE GENOMIC DNA]</scope>
    <source>
        <strain evidence="8 9">XZZS9</strain>
    </source>
</reference>
<protein>
    <submittedName>
        <fullName evidence="8">Cell division protein FtsX</fullName>
    </submittedName>
</protein>
<comment type="subcellular location">
    <subcellularLocation>
        <location evidence="1">Cell membrane</location>
        <topology evidence="1">Multi-pass membrane protein</topology>
    </subcellularLocation>
</comment>
<dbReference type="GO" id="GO:0051301">
    <property type="term" value="P:cell division"/>
    <property type="evidence" value="ECO:0007669"/>
    <property type="project" value="UniProtKB-KW"/>
</dbReference>
<feature type="transmembrane region" description="Helical" evidence="6">
    <location>
        <begin position="256"/>
        <end position="282"/>
    </location>
</feature>
<dbReference type="RefSeq" id="WP_213668963.1">
    <property type="nucleotide sequence ID" value="NZ_JAHCDA010000001.1"/>
</dbReference>
<dbReference type="Proteomes" id="UP000766336">
    <property type="component" value="Unassembled WGS sequence"/>
</dbReference>
<evidence type="ECO:0000256" key="1">
    <source>
        <dbReference type="ARBA" id="ARBA00004651"/>
    </source>
</evidence>
<dbReference type="PANTHER" id="PTHR47755:SF1">
    <property type="entry name" value="CELL DIVISION PROTEIN FTSX"/>
    <property type="match status" value="1"/>
</dbReference>
<feature type="domain" description="ABC3 transporter permease C-terminal" evidence="7">
    <location>
        <begin position="165"/>
        <end position="279"/>
    </location>
</feature>
<dbReference type="InterPro" id="IPR004513">
    <property type="entry name" value="FtsX"/>
</dbReference>
<dbReference type="InterPro" id="IPR003838">
    <property type="entry name" value="ABC3_permease_C"/>
</dbReference>
<feature type="transmembrane region" description="Helical" evidence="6">
    <location>
        <begin position="161"/>
        <end position="181"/>
    </location>
</feature>
<keyword evidence="8" id="KW-0132">Cell division</keyword>
<keyword evidence="3 6" id="KW-0812">Transmembrane</keyword>
<keyword evidence="4 6" id="KW-1133">Transmembrane helix</keyword>
<evidence type="ECO:0000313" key="9">
    <source>
        <dbReference type="Proteomes" id="UP000766336"/>
    </source>
</evidence>
<proteinExistence type="predicted"/>
<evidence type="ECO:0000259" key="7">
    <source>
        <dbReference type="Pfam" id="PF02687"/>
    </source>
</evidence>
<organism evidence="8 9">
    <name type="scientific">Roseococcus pinisoli</name>
    <dbReference type="NCBI Taxonomy" id="2835040"/>
    <lineage>
        <taxon>Bacteria</taxon>
        <taxon>Pseudomonadati</taxon>
        <taxon>Pseudomonadota</taxon>
        <taxon>Alphaproteobacteria</taxon>
        <taxon>Acetobacterales</taxon>
        <taxon>Roseomonadaceae</taxon>
        <taxon>Roseococcus</taxon>
    </lineage>
</organism>
<feature type="transmembrane region" description="Helical" evidence="6">
    <location>
        <begin position="214"/>
        <end position="236"/>
    </location>
</feature>
<keyword evidence="2" id="KW-1003">Cell membrane</keyword>
<dbReference type="PANTHER" id="PTHR47755">
    <property type="entry name" value="CELL DIVISION PROTEIN FTSX"/>
    <property type="match status" value="1"/>
</dbReference>
<evidence type="ECO:0000256" key="6">
    <source>
        <dbReference type="SAM" id="Phobius"/>
    </source>
</evidence>
<evidence type="ECO:0000256" key="3">
    <source>
        <dbReference type="ARBA" id="ARBA00022692"/>
    </source>
</evidence>
<evidence type="ECO:0000256" key="5">
    <source>
        <dbReference type="ARBA" id="ARBA00023136"/>
    </source>
</evidence>
<evidence type="ECO:0000313" key="8">
    <source>
        <dbReference type="EMBL" id="MBS7810339.1"/>
    </source>
</evidence>
<evidence type="ECO:0000256" key="4">
    <source>
        <dbReference type="ARBA" id="ARBA00022989"/>
    </source>
</evidence>